<evidence type="ECO:0000256" key="2">
    <source>
        <dbReference type="ARBA" id="ARBA00008929"/>
    </source>
</evidence>
<protein>
    <submittedName>
        <fullName evidence="8">Polysulfide reductase NrfD</fullName>
    </submittedName>
</protein>
<dbReference type="PANTHER" id="PTHR34856:SF2">
    <property type="entry name" value="PROTEIN NRFD"/>
    <property type="match status" value="1"/>
</dbReference>
<feature type="transmembrane region" description="Helical" evidence="7">
    <location>
        <begin position="52"/>
        <end position="70"/>
    </location>
</feature>
<feature type="transmembrane region" description="Helical" evidence="7">
    <location>
        <begin position="90"/>
        <end position="112"/>
    </location>
</feature>
<evidence type="ECO:0000256" key="7">
    <source>
        <dbReference type="SAM" id="Phobius"/>
    </source>
</evidence>
<keyword evidence="4 7" id="KW-0812">Transmembrane</keyword>
<keyword evidence="5 7" id="KW-1133">Transmembrane helix</keyword>
<name>A0ABT8EJU9_9BURK</name>
<organism evidence="8 9">
    <name type="scientific">Alcaligenes endophyticus</name>
    <dbReference type="NCBI Taxonomy" id="1929088"/>
    <lineage>
        <taxon>Bacteria</taxon>
        <taxon>Pseudomonadati</taxon>
        <taxon>Pseudomonadota</taxon>
        <taxon>Betaproteobacteria</taxon>
        <taxon>Burkholderiales</taxon>
        <taxon>Alcaligenaceae</taxon>
        <taxon>Alcaligenes</taxon>
    </lineage>
</organism>
<feature type="transmembrane region" description="Helical" evidence="7">
    <location>
        <begin position="20"/>
        <end position="40"/>
    </location>
</feature>
<dbReference type="Proteomes" id="UP001168613">
    <property type="component" value="Unassembled WGS sequence"/>
</dbReference>
<evidence type="ECO:0000313" key="9">
    <source>
        <dbReference type="Proteomes" id="UP001168613"/>
    </source>
</evidence>
<sequence>MIVELLTPAYEVAWLPWAVQYFFLVGIAAASSFWIAHCALANKPQWRALETALMAVLLCSSLAAPVSLLADLHQPARFWHFYAHFTPWSWMSLGAVLLPLFTLLSVANALAWWLQKRQLWRLLSLALVLSAISILVYTGAEVMVLRSRPLWNTVFLPINFALSAGLASIGALLLIARFLPGGLDALPMSVVRKWGLSMGWALCLSACLWVVNGMVNANRSFTAAVELFSTYPAWQLSFLASVAGGILIMLMLLSPARLLHNKLYSFIAAVVLLSAAWVFRWIIFMAVQGVPKYGAGLYLYSMPLGGDGLMGMLGVLGLVIAFIAVVTSLLTFFPAGYWQTRRSFSNASLV</sequence>
<dbReference type="PANTHER" id="PTHR34856">
    <property type="entry name" value="PROTEIN NRFD"/>
    <property type="match status" value="1"/>
</dbReference>
<dbReference type="Gene3D" id="1.20.1630.10">
    <property type="entry name" value="Formate dehydrogenase/DMSO reductase domain"/>
    <property type="match status" value="1"/>
</dbReference>
<dbReference type="InterPro" id="IPR005614">
    <property type="entry name" value="NrfD-like"/>
</dbReference>
<dbReference type="EMBL" id="JAJHNU010000002">
    <property type="protein sequence ID" value="MDN4121568.1"/>
    <property type="molecule type" value="Genomic_DNA"/>
</dbReference>
<proteinExistence type="inferred from homology"/>
<feature type="transmembrane region" description="Helical" evidence="7">
    <location>
        <begin position="265"/>
        <end position="289"/>
    </location>
</feature>
<keyword evidence="9" id="KW-1185">Reference proteome</keyword>
<feature type="transmembrane region" description="Helical" evidence="7">
    <location>
        <begin position="160"/>
        <end position="179"/>
    </location>
</feature>
<evidence type="ECO:0000256" key="6">
    <source>
        <dbReference type="ARBA" id="ARBA00023136"/>
    </source>
</evidence>
<gene>
    <name evidence="8" type="primary">nrfD</name>
    <name evidence="8" type="ORF">LMS43_09735</name>
</gene>
<feature type="transmembrane region" description="Helical" evidence="7">
    <location>
        <begin position="231"/>
        <end position="253"/>
    </location>
</feature>
<dbReference type="InterPro" id="IPR052049">
    <property type="entry name" value="Electron_transfer_protein"/>
</dbReference>
<evidence type="ECO:0000256" key="1">
    <source>
        <dbReference type="ARBA" id="ARBA00004651"/>
    </source>
</evidence>
<comment type="similarity">
    <text evidence="2">Belongs to the NrfD family.</text>
</comment>
<dbReference type="Pfam" id="PF03916">
    <property type="entry name" value="NrfD"/>
    <property type="match status" value="1"/>
</dbReference>
<feature type="transmembrane region" description="Helical" evidence="7">
    <location>
        <begin position="119"/>
        <end position="140"/>
    </location>
</feature>
<accession>A0ABT8EJU9</accession>
<comment type="caution">
    <text evidence="8">The sequence shown here is derived from an EMBL/GenBank/DDBJ whole genome shotgun (WGS) entry which is preliminary data.</text>
</comment>
<keyword evidence="6 7" id="KW-0472">Membrane</keyword>
<comment type="subcellular location">
    <subcellularLocation>
        <location evidence="1">Cell membrane</location>
        <topology evidence="1">Multi-pass membrane protein</topology>
    </subcellularLocation>
</comment>
<feature type="transmembrane region" description="Helical" evidence="7">
    <location>
        <begin position="309"/>
        <end position="333"/>
    </location>
</feature>
<reference evidence="8" key="1">
    <citation type="submission" date="2021-11" db="EMBL/GenBank/DDBJ databases">
        <title>Draft genome sequence of Alcaligenes endophyticus type strain CCUG 75668T.</title>
        <authorList>
            <person name="Salva-Serra F."/>
            <person name="Duran R.E."/>
            <person name="Seeger M."/>
            <person name="Moore E.R.B."/>
            <person name="Jaen-Luchoro D."/>
        </authorList>
    </citation>
    <scope>NUCLEOTIDE SEQUENCE</scope>
    <source>
        <strain evidence="8">CCUG 75668</strain>
    </source>
</reference>
<evidence type="ECO:0000256" key="4">
    <source>
        <dbReference type="ARBA" id="ARBA00022692"/>
    </source>
</evidence>
<keyword evidence="3" id="KW-1003">Cell membrane</keyword>
<evidence type="ECO:0000256" key="5">
    <source>
        <dbReference type="ARBA" id="ARBA00022989"/>
    </source>
</evidence>
<evidence type="ECO:0000313" key="8">
    <source>
        <dbReference type="EMBL" id="MDN4121568.1"/>
    </source>
</evidence>
<evidence type="ECO:0000256" key="3">
    <source>
        <dbReference type="ARBA" id="ARBA00022475"/>
    </source>
</evidence>
<feature type="transmembrane region" description="Helical" evidence="7">
    <location>
        <begin position="191"/>
        <end position="211"/>
    </location>
</feature>
<dbReference type="RefSeq" id="WP_266124240.1">
    <property type="nucleotide sequence ID" value="NZ_JAJHNU010000002.1"/>
</dbReference>